<evidence type="ECO:0000259" key="10">
    <source>
        <dbReference type="PROSITE" id="PS50016"/>
    </source>
</evidence>
<dbReference type="PROSITE" id="PS50016">
    <property type="entry name" value="ZF_PHD_2"/>
    <property type="match status" value="1"/>
</dbReference>
<feature type="compositionally biased region" description="Low complexity" evidence="9">
    <location>
        <begin position="373"/>
        <end position="405"/>
    </location>
</feature>
<accession>A0ABM4CZF9</accession>
<keyword evidence="4" id="KW-0862">Zinc</keyword>
<dbReference type="InterPro" id="IPR009072">
    <property type="entry name" value="Histone-fold"/>
</dbReference>
<feature type="compositionally biased region" description="Low complexity" evidence="9">
    <location>
        <begin position="321"/>
        <end position="333"/>
    </location>
</feature>
<feature type="compositionally biased region" description="Basic and acidic residues" evidence="9">
    <location>
        <begin position="298"/>
        <end position="311"/>
    </location>
</feature>
<evidence type="ECO:0000256" key="9">
    <source>
        <dbReference type="SAM" id="MobiDB-lite"/>
    </source>
</evidence>
<dbReference type="InterPro" id="IPR006565">
    <property type="entry name" value="BTP"/>
</dbReference>
<keyword evidence="6" id="KW-0804">Transcription</keyword>
<feature type="region of interest" description="Disordered" evidence="9">
    <location>
        <begin position="597"/>
        <end position="644"/>
    </location>
</feature>
<dbReference type="RefSeq" id="XP_065667358.1">
    <property type="nucleotide sequence ID" value="XM_065811286.1"/>
</dbReference>
<dbReference type="PROSITE" id="PS01359">
    <property type="entry name" value="ZF_PHD_1"/>
    <property type="match status" value="1"/>
</dbReference>
<dbReference type="InterPro" id="IPR001965">
    <property type="entry name" value="Znf_PHD"/>
</dbReference>
<dbReference type="Pfam" id="PF07524">
    <property type="entry name" value="Bromo_TP"/>
    <property type="match status" value="1"/>
</dbReference>
<reference evidence="12" key="1">
    <citation type="submission" date="2025-08" db="UniProtKB">
        <authorList>
            <consortium name="RefSeq"/>
        </authorList>
    </citation>
    <scope>IDENTIFICATION</scope>
</reference>
<dbReference type="SUPFAM" id="SSF57903">
    <property type="entry name" value="FYVE/PHD zinc finger"/>
    <property type="match status" value="1"/>
</dbReference>
<protein>
    <submittedName>
        <fullName evidence="12">Transcription initiation factor TFIID subunit 3 isoform X2</fullName>
    </submittedName>
</protein>
<dbReference type="InterPro" id="IPR013083">
    <property type="entry name" value="Znf_RING/FYVE/PHD"/>
</dbReference>
<dbReference type="SMART" id="SM00249">
    <property type="entry name" value="PHD"/>
    <property type="match status" value="1"/>
</dbReference>
<evidence type="ECO:0000313" key="11">
    <source>
        <dbReference type="Proteomes" id="UP001652625"/>
    </source>
</evidence>
<keyword evidence="2" id="KW-0479">Metal-binding</keyword>
<dbReference type="CDD" id="cd22916">
    <property type="entry name" value="HFD_TAF3"/>
    <property type="match status" value="1"/>
</dbReference>
<evidence type="ECO:0000256" key="3">
    <source>
        <dbReference type="ARBA" id="ARBA00022771"/>
    </source>
</evidence>
<gene>
    <name evidence="12" type="primary">LOC100199050</name>
</gene>
<evidence type="ECO:0000256" key="6">
    <source>
        <dbReference type="ARBA" id="ARBA00023163"/>
    </source>
</evidence>
<name>A0ABM4CZF9_HYDVU</name>
<evidence type="ECO:0000313" key="12">
    <source>
        <dbReference type="RefSeq" id="XP_065667358.1"/>
    </source>
</evidence>
<evidence type="ECO:0000256" key="1">
    <source>
        <dbReference type="ARBA" id="ARBA00004123"/>
    </source>
</evidence>
<dbReference type="Proteomes" id="UP001652625">
    <property type="component" value="Chromosome 12"/>
</dbReference>
<dbReference type="SMART" id="SM00576">
    <property type="entry name" value="BTP"/>
    <property type="match status" value="1"/>
</dbReference>
<evidence type="ECO:0000256" key="4">
    <source>
        <dbReference type="ARBA" id="ARBA00022833"/>
    </source>
</evidence>
<comment type="subcellular location">
    <subcellularLocation>
        <location evidence="1">Nucleus</location>
    </subcellularLocation>
</comment>
<keyword evidence="5" id="KW-0805">Transcription regulation</keyword>
<evidence type="ECO:0000256" key="2">
    <source>
        <dbReference type="ARBA" id="ARBA00022723"/>
    </source>
</evidence>
<dbReference type="InterPro" id="IPR019787">
    <property type="entry name" value="Znf_PHD-finger"/>
</dbReference>
<dbReference type="PANTHER" id="PTHR46452">
    <property type="entry name" value="TRANSCRIPTION INITIATION FACTOR TFIID SUBUNIT 3"/>
    <property type="match status" value="1"/>
</dbReference>
<keyword evidence="3 8" id="KW-0863">Zinc-finger</keyword>
<evidence type="ECO:0000256" key="5">
    <source>
        <dbReference type="ARBA" id="ARBA00023015"/>
    </source>
</evidence>
<dbReference type="PANTHER" id="PTHR46452:SF1">
    <property type="entry name" value="TRANSCRIPTION INITIATION FACTOR TFIID SUBUNIT 3"/>
    <property type="match status" value="1"/>
</dbReference>
<proteinExistence type="predicted"/>
<evidence type="ECO:0000256" key="8">
    <source>
        <dbReference type="PROSITE-ProRule" id="PRU00146"/>
    </source>
</evidence>
<dbReference type="Pfam" id="PF00628">
    <property type="entry name" value="PHD"/>
    <property type="match status" value="1"/>
</dbReference>
<organism evidence="11 12">
    <name type="scientific">Hydra vulgaris</name>
    <name type="common">Hydra</name>
    <name type="synonym">Hydra attenuata</name>
    <dbReference type="NCBI Taxonomy" id="6087"/>
    <lineage>
        <taxon>Eukaryota</taxon>
        <taxon>Metazoa</taxon>
        <taxon>Cnidaria</taxon>
        <taxon>Hydrozoa</taxon>
        <taxon>Hydroidolina</taxon>
        <taxon>Anthoathecata</taxon>
        <taxon>Aplanulata</taxon>
        <taxon>Hydridae</taxon>
        <taxon>Hydra</taxon>
    </lineage>
</organism>
<dbReference type="InterPro" id="IPR019786">
    <property type="entry name" value="Zinc_finger_PHD-type_CS"/>
</dbReference>
<dbReference type="CDD" id="cd15522">
    <property type="entry name" value="PHD_TAF3"/>
    <property type="match status" value="1"/>
</dbReference>
<dbReference type="Gene3D" id="1.10.20.10">
    <property type="entry name" value="Histone, subunit A"/>
    <property type="match status" value="1"/>
</dbReference>
<sequence>MIKKKETFSRASLSLATAQICHSLGWHSIHQSSHDVLTDVLERYLLFLTQTAVKYCQNYCRTVPNLDDVSLTFEQLGVHIHELEDYVQQVESSPVLRPPPKFPYCLSNNQLQFIEDEQFPPKVEVLSMPQIKEEHPEDDKQDVSIKVEEIELQPRPEDLFLPNIICSSTSPATSPSEKIIHNTEKNDFTRPGLIVTTPKGFTPNLKSPTTNLGAQIQNPKPLIDGFTDNDEAQKIFIKEEKPPLSSQIPPKNTTDNLVAFKSSLNTNTKYLTVAAKIDLDKTNFNPVVSLSSINDQLPAKDKSAVKKEGKPPKLTLSTLQKSSPSSVIKSSPSSLLKSFPSSLPNSPSCIFSSVATNSPKSPSSLLMSPSNFTKSLSSVPKSPSSIPKLLPSSFSKPSPSNLPKSINKKSNKNLSKNKVVKKSVVKEKKNVSNEVTIKHVKKDTEPYKMTDNQSRKMILTPQQELVSPTTPSKAEDEVVSPVTPLKKMFQEDVVPKCTSHNENQVQSVVADLVVSPIMSPQKTFVSSSDTLLPYLGTESPLKQITNTTEVTHYVSSDIPTDMPVLTYEKHIDDVLNLTEGSTENEVDILSLSKDELSPDELQPMTHSSVVFTCGDEKKKKKKKKKSLKSEHRREKKRKHDDKKESFIPIPKLTLKMGPEMISESTPSKLVIKSEVVSPVVLVPPAKKTKKQKETKPAAGFYAETITNTSSSMSADLYYCPGCDRPDDGSPMIGCDSCDGWYHWSCVNITVAPADDAQWFCSKCAPALKKSAPAVKKKKKKKKKEN</sequence>
<feature type="domain" description="PHD-type" evidence="10">
    <location>
        <begin position="716"/>
        <end position="766"/>
    </location>
</feature>
<keyword evidence="11" id="KW-1185">Reference proteome</keyword>
<dbReference type="Gene3D" id="3.30.40.10">
    <property type="entry name" value="Zinc/RING finger domain, C3HC4 (zinc finger)"/>
    <property type="match status" value="1"/>
</dbReference>
<dbReference type="InterPro" id="IPR011011">
    <property type="entry name" value="Znf_FYVE_PHD"/>
</dbReference>
<feature type="region of interest" description="Disordered" evidence="9">
    <location>
        <begin position="298"/>
        <end position="333"/>
    </location>
</feature>
<evidence type="ECO:0000256" key="7">
    <source>
        <dbReference type="ARBA" id="ARBA00023242"/>
    </source>
</evidence>
<dbReference type="GeneID" id="100199050"/>
<feature type="region of interest" description="Disordered" evidence="9">
    <location>
        <begin position="373"/>
        <end position="415"/>
    </location>
</feature>
<keyword evidence="7" id="KW-0539">Nucleus</keyword>